<evidence type="ECO:0000313" key="1">
    <source>
        <dbReference type="EMBL" id="EHQ36655.1"/>
    </source>
</evidence>
<organism evidence="1 2">
    <name type="scientific">Methanoplanus limicola DSM 2279</name>
    <dbReference type="NCBI Taxonomy" id="937775"/>
    <lineage>
        <taxon>Archaea</taxon>
        <taxon>Methanobacteriati</taxon>
        <taxon>Methanobacteriota</taxon>
        <taxon>Stenosarchaea group</taxon>
        <taxon>Methanomicrobia</taxon>
        <taxon>Methanomicrobiales</taxon>
        <taxon>Methanomicrobiaceae</taxon>
        <taxon>Methanoplanus</taxon>
    </lineage>
</organism>
<dbReference type="InterPro" id="IPR043827">
    <property type="entry name" value="DUF5804"/>
</dbReference>
<protein>
    <submittedName>
        <fullName evidence="1">Uncharacterized protein</fullName>
    </submittedName>
</protein>
<evidence type="ECO:0000313" key="2">
    <source>
        <dbReference type="Proteomes" id="UP000005741"/>
    </source>
</evidence>
<sequence>MNLLLIQKEGIDLFSTLLASETSRDILRFYRPERTDCGVVIPNSTLGGSLSLLSEIRWYIRRYVASVLFEVSPGIYCSEIFAGEIYGRNLKLSDAGGNAGLIGIKDGFISGKLKIDINSKKEDYPDFCEMCDRVLEVRYSRSED</sequence>
<dbReference type="HOGENOM" id="CLU_1773175_0_0_2"/>
<dbReference type="STRING" id="937775.Metlim_2614"/>
<gene>
    <name evidence="1" type="ORF">Metlim_2614</name>
</gene>
<dbReference type="AlphaFoldDB" id="H1Z4A7"/>
<accession>H1Z4A7</accession>
<dbReference type="OrthoDB" id="111148at2157"/>
<proteinExistence type="predicted"/>
<dbReference type="EMBL" id="CM001436">
    <property type="protein sequence ID" value="EHQ36655.1"/>
    <property type="molecule type" value="Genomic_DNA"/>
</dbReference>
<dbReference type="RefSeq" id="WP_004079133.1">
    <property type="nucleotide sequence ID" value="NZ_CM001436.1"/>
</dbReference>
<keyword evidence="2" id="KW-1185">Reference proteome</keyword>
<reference evidence="1 2" key="1">
    <citation type="submission" date="2011-10" db="EMBL/GenBank/DDBJ databases">
        <title>The Improved High-Quality Draft genome of Methanoplanus limicola DSM 2279.</title>
        <authorList>
            <consortium name="US DOE Joint Genome Institute (JGI-PGF)"/>
            <person name="Lucas S."/>
            <person name="Copeland A."/>
            <person name="Lapidus A."/>
            <person name="Glavina del Rio T."/>
            <person name="Dalin E."/>
            <person name="Tice H."/>
            <person name="Bruce D."/>
            <person name="Goodwin L."/>
            <person name="Pitluck S."/>
            <person name="Peters L."/>
            <person name="Mikhailova N."/>
            <person name="Lu M."/>
            <person name="Kyrpides N."/>
            <person name="Mavromatis K."/>
            <person name="Ivanova N."/>
            <person name="Markowitz V."/>
            <person name="Cheng J.-F."/>
            <person name="Hugenholtz P."/>
            <person name="Woyke T."/>
            <person name="Wu D."/>
            <person name="Wirth R."/>
            <person name="Brambilla E.-M."/>
            <person name="Klenk H.-P."/>
            <person name="Eisen J.A."/>
        </authorList>
    </citation>
    <scope>NUCLEOTIDE SEQUENCE [LARGE SCALE GENOMIC DNA]</scope>
    <source>
        <strain evidence="1 2">DSM 2279</strain>
    </source>
</reference>
<dbReference type="InParanoid" id="H1Z4A7"/>
<name>H1Z4A7_9EURY</name>
<dbReference type="Proteomes" id="UP000005741">
    <property type="component" value="Chromosome"/>
</dbReference>
<dbReference type="Pfam" id="PF19120">
    <property type="entry name" value="DUF5804"/>
    <property type="match status" value="1"/>
</dbReference>